<evidence type="ECO:0000256" key="3">
    <source>
        <dbReference type="ARBA" id="ARBA00012944"/>
    </source>
</evidence>
<evidence type="ECO:0000256" key="12">
    <source>
        <dbReference type="ARBA" id="ARBA00023027"/>
    </source>
</evidence>
<feature type="transmembrane region" description="Helical" evidence="17">
    <location>
        <begin position="43"/>
        <end position="62"/>
    </location>
</feature>
<evidence type="ECO:0000256" key="2">
    <source>
        <dbReference type="ARBA" id="ARBA00007012"/>
    </source>
</evidence>
<geneLocation type="mitochondrion" evidence="19"/>
<evidence type="ECO:0000256" key="16">
    <source>
        <dbReference type="ARBA" id="ARBA00049551"/>
    </source>
</evidence>
<dbReference type="EMBL" id="KT726959">
    <property type="protein sequence ID" value="ALO81685.1"/>
    <property type="molecule type" value="Genomic_DNA"/>
</dbReference>
<protein>
    <recommendedName>
        <fullName evidence="4 17">NADH-ubiquinone oxidoreductase chain 2</fullName>
        <ecNumber evidence="3 17">7.1.1.2</ecNumber>
    </recommendedName>
</protein>
<feature type="transmembrane region" description="Helical" evidence="17">
    <location>
        <begin position="179"/>
        <end position="200"/>
    </location>
</feature>
<dbReference type="InterPro" id="IPR003917">
    <property type="entry name" value="NADH_UbQ_OxRdtase_chain2"/>
</dbReference>
<feature type="transmembrane region" description="Helical" evidence="17">
    <location>
        <begin position="68"/>
        <end position="84"/>
    </location>
</feature>
<proteinExistence type="inferred from homology"/>
<comment type="function">
    <text evidence="17">Core subunit of the mitochondrial membrane respiratory chain NADH dehydrogenase (Complex I) which catalyzes electron transfer from NADH through the respiratory chain, using ubiquinone as an electron acceptor. Essential for the catalytic activity and assembly of complex I.</text>
</comment>
<comment type="similarity">
    <text evidence="2 17">Belongs to the complex I subunit 2 family.</text>
</comment>
<evidence type="ECO:0000256" key="14">
    <source>
        <dbReference type="ARBA" id="ARBA00023128"/>
    </source>
</evidence>
<dbReference type="InterPro" id="IPR050175">
    <property type="entry name" value="Complex_I_Subunit_2"/>
</dbReference>
<keyword evidence="9 17" id="KW-1278">Translocase</keyword>
<evidence type="ECO:0000259" key="18">
    <source>
        <dbReference type="Pfam" id="PF00361"/>
    </source>
</evidence>
<dbReference type="GO" id="GO:0008137">
    <property type="term" value="F:NADH dehydrogenase (ubiquinone) activity"/>
    <property type="evidence" value="ECO:0007669"/>
    <property type="project" value="UniProtKB-EC"/>
</dbReference>
<keyword evidence="14 17" id="KW-0496">Mitochondrion</keyword>
<keyword evidence="6 17" id="KW-0679">Respiratory chain</keyword>
<dbReference type="Pfam" id="PF00361">
    <property type="entry name" value="Proton_antipo_M"/>
    <property type="match status" value="1"/>
</dbReference>
<evidence type="ECO:0000256" key="6">
    <source>
        <dbReference type="ARBA" id="ARBA00022660"/>
    </source>
</evidence>
<evidence type="ECO:0000256" key="11">
    <source>
        <dbReference type="ARBA" id="ARBA00022989"/>
    </source>
</evidence>
<keyword evidence="11 17" id="KW-1133">Transmembrane helix</keyword>
<gene>
    <name evidence="19" type="primary">NAD2</name>
</gene>
<keyword evidence="5" id="KW-0813">Transport</keyword>
<feature type="transmembrane region" description="Helical" evidence="17">
    <location>
        <begin position="117"/>
        <end position="143"/>
    </location>
</feature>
<dbReference type="PANTHER" id="PTHR46552:SF1">
    <property type="entry name" value="NADH-UBIQUINONE OXIDOREDUCTASE CHAIN 2"/>
    <property type="match status" value="1"/>
</dbReference>
<keyword evidence="8 17" id="KW-0999">Mitochondrion inner membrane</keyword>
<keyword evidence="10 17" id="KW-0249">Electron transport</keyword>
<evidence type="ECO:0000256" key="7">
    <source>
        <dbReference type="ARBA" id="ARBA00022692"/>
    </source>
</evidence>
<reference evidence="19" key="1">
    <citation type="journal article" date="2015" name="Mol. Phylogenet. Evol.">
        <title>Evolution of mitochondrial gene order in Annelida.</title>
        <authorList>
            <person name="Weigert A."/>
            <person name="Golombek A."/>
            <person name="Gerth M."/>
            <person name="Schwarz F."/>
            <person name="Struck T.H."/>
            <person name="Bleidorn C."/>
        </authorList>
    </citation>
    <scope>NUCLEOTIDE SEQUENCE</scope>
</reference>
<feature type="transmembrane region" description="Helical" evidence="17">
    <location>
        <begin position="12"/>
        <end position="31"/>
    </location>
</feature>
<evidence type="ECO:0000256" key="9">
    <source>
        <dbReference type="ARBA" id="ARBA00022967"/>
    </source>
</evidence>
<dbReference type="PANTHER" id="PTHR46552">
    <property type="entry name" value="NADH-UBIQUINONE OXIDOREDUCTASE CHAIN 2"/>
    <property type="match status" value="1"/>
</dbReference>
<dbReference type="PRINTS" id="PR01436">
    <property type="entry name" value="NADHDHGNASE2"/>
</dbReference>
<dbReference type="RefSeq" id="YP_009192170.1">
    <property type="nucleotide sequence ID" value="NC_028711.1"/>
</dbReference>
<sequence>MMGSLISLTANNWLTVWLGLELNLMSFLPLITLNKSSQETESAIKYFLVQALGSGFVLLGGLTQTLNSSNYFILFIMIGLVLKLGASPLHFWFPVVMSGMNWINCLVLATWQKISPLFLLLTISSSLFKPLASISALSAIVGGLMGMNQTNLRPLLAYSSIGHMGWLILLTQASMGMLIIYFLVYISISAPLFLIFHLIFKERLSQNSPLQNWPKNQLILTGILILSLGGIPPLTGFMAKWLAIQYATPLAPLATTLLVIGSLLSLYYYLMLFFSIIISPAKELNQNSSWSSLLSPLTTLLMLPATIGIVLIPLL</sequence>
<name>A0A0S2N0H4_9ANNE</name>
<keyword evidence="13 17" id="KW-0830">Ubiquinone</keyword>
<keyword evidence="7 17" id="KW-0812">Transmembrane</keyword>
<dbReference type="GO" id="GO:0006120">
    <property type="term" value="P:mitochondrial electron transport, NADH to ubiquinone"/>
    <property type="evidence" value="ECO:0007669"/>
    <property type="project" value="InterPro"/>
</dbReference>
<feature type="transmembrane region" description="Helical" evidence="17">
    <location>
        <begin position="155"/>
        <end position="173"/>
    </location>
</feature>
<dbReference type="EC" id="7.1.1.2" evidence="3 17"/>
<evidence type="ECO:0000256" key="13">
    <source>
        <dbReference type="ARBA" id="ARBA00023075"/>
    </source>
</evidence>
<evidence type="ECO:0000256" key="1">
    <source>
        <dbReference type="ARBA" id="ARBA00004448"/>
    </source>
</evidence>
<keyword evidence="15 17" id="KW-0472">Membrane</keyword>
<dbReference type="GO" id="GO:0005743">
    <property type="term" value="C:mitochondrial inner membrane"/>
    <property type="evidence" value="ECO:0007669"/>
    <property type="project" value="UniProtKB-SubCell"/>
</dbReference>
<evidence type="ECO:0000256" key="4">
    <source>
        <dbReference type="ARBA" id="ARBA00021008"/>
    </source>
</evidence>
<evidence type="ECO:0000313" key="19">
    <source>
        <dbReference type="EMBL" id="ALO81685.1"/>
    </source>
</evidence>
<comment type="subcellular location">
    <subcellularLocation>
        <location evidence="1 17">Mitochondrion inner membrane</location>
        <topology evidence="1 17">Multi-pass membrane protein</topology>
    </subcellularLocation>
</comment>
<evidence type="ECO:0000256" key="10">
    <source>
        <dbReference type="ARBA" id="ARBA00022982"/>
    </source>
</evidence>
<keyword evidence="12 17" id="KW-0520">NAD</keyword>
<evidence type="ECO:0000256" key="5">
    <source>
        <dbReference type="ARBA" id="ARBA00022448"/>
    </source>
</evidence>
<evidence type="ECO:0000256" key="17">
    <source>
        <dbReference type="RuleBase" id="RU003403"/>
    </source>
</evidence>
<feature type="transmembrane region" description="Helical" evidence="17">
    <location>
        <begin position="220"/>
        <end position="244"/>
    </location>
</feature>
<dbReference type="AlphaFoldDB" id="A0A0S2N0H4"/>
<comment type="catalytic activity">
    <reaction evidence="16 17">
        <text>a ubiquinone + NADH + 5 H(+)(in) = a ubiquinol + NAD(+) + 4 H(+)(out)</text>
        <dbReference type="Rhea" id="RHEA:29091"/>
        <dbReference type="Rhea" id="RHEA-COMP:9565"/>
        <dbReference type="Rhea" id="RHEA-COMP:9566"/>
        <dbReference type="ChEBI" id="CHEBI:15378"/>
        <dbReference type="ChEBI" id="CHEBI:16389"/>
        <dbReference type="ChEBI" id="CHEBI:17976"/>
        <dbReference type="ChEBI" id="CHEBI:57540"/>
        <dbReference type="ChEBI" id="CHEBI:57945"/>
        <dbReference type="EC" id="7.1.1.2"/>
    </reaction>
</comment>
<feature type="domain" description="NADH:quinone oxidoreductase/Mrp antiporter transmembrane" evidence="18">
    <location>
        <begin position="10"/>
        <end position="264"/>
    </location>
</feature>
<evidence type="ECO:0000256" key="8">
    <source>
        <dbReference type="ARBA" id="ARBA00022792"/>
    </source>
</evidence>
<evidence type="ECO:0000256" key="15">
    <source>
        <dbReference type="ARBA" id="ARBA00023136"/>
    </source>
</evidence>
<feature type="transmembrane region" description="Helical" evidence="17">
    <location>
        <begin position="290"/>
        <end position="312"/>
    </location>
</feature>
<feature type="transmembrane region" description="Helical" evidence="17">
    <location>
        <begin position="250"/>
        <end position="278"/>
    </location>
</feature>
<organism evidence="19">
    <name type="scientific">Magelona mirabilis</name>
    <dbReference type="NCBI Taxonomy" id="46598"/>
    <lineage>
        <taxon>Eukaryota</taxon>
        <taxon>Metazoa</taxon>
        <taxon>Spiralia</taxon>
        <taxon>Lophotrochozoa</taxon>
        <taxon>Annelida</taxon>
        <taxon>Polychaeta</taxon>
        <taxon>Sedentaria</taxon>
        <taxon>Canalipalpata</taxon>
        <taxon>Spionida</taxon>
        <taxon>Magelonidae</taxon>
        <taxon>Magelona</taxon>
    </lineage>
</organism>
<accession>A0A0S2N0H4</accession>
<dbReference type="InterPro" id="IPR001750">
    <property type="entry name" value="ND/Mrp_TM"/>
</dbReference>